<dbReference type="InterPro" id="IPR032678">
    <property type="entry name" value="tRNA-synt_1_cat_dom"/>
</dbReference>
<keyword evidence="9 12" id="KW-0067">ATP-binding</keyword>
<dbReference type="SUPFAM" id="SSF52374">
    <property type="entry name" value="Nucleotidylyl transferase"/>
    <property type="match status" value="1"/>
</dbReference>
<dbReference type="InterPro" id="IPR015273">
    <property type="entry name" value="Cys-tRNA-synt_Ia_DALR"/>
</dbReference>
<evidence type="ECO:0000256" key="1">
    <source>
        <dbReference type="ARBA" id="ARBA00004496"/>
    </source>
</evidence>
<keyword evidence="6 12" id="KW-0479">Metal-binding</keyword>
<evidence type="ECO:0000256" key="9">
    <source>
        <dbReference type="ARBA" id="ARBA00022840"/>
    </source>
</evidence>
<dbReference type="InterPro" id="IPR014729">
    <property type="entry name" value="Rossmann-like_a/b/a_fold"/>
</dbReference>
<protein>
    <recommendedName>
        <fullName evidence="12">Cysteine--tRNA ligase</fullName>
        <ecNumber evidence="12">6.1.1.16</ecNumber>
    </recommendedName>
    <alternativeName>
        <fullName evidence="12">Cysteinyl-tRNA synthetase</fullName>
        <shortName evidence="12">CysRS</shortName>
    </alternativeName>
</protein>
<keyword evidence="7 12" id="KW-0547">Nucleotide-binding</keyword>
<feature type="binding site" evidence="12">
    <location>
        <position position="231"/>
    </location>
    <ligand>
        <name>Zn(2+)</name>
        <dbReference type="ChEBI" id="CHEBI:29105"/>
    </ligand>
</feature>
<comment type="subunit">
    <text evidence="3 12">Monomer.</text>
</comment>
<comment type="catalytic activity">
    <reaction evidence="12">
        <text>tRNA(Cys) + L-cysteine + ATP = L-cysteinyl-tRNA(Cys) + AMP + diphosphate</text>
        <dbReference type="Rhea" id="RHEA:17773"/>
        <dbReference type="Rhea" id="RHEA-COMP:9661"/>
        <dbReference type="Rhea" id="RHEA-COMP:9679"/>
        <dbReference type="ChEBI" id="CHEBI:30616"/>
        <dbReference type="ChEBI" id="CHEBI:33019"/>
        <dbReference type="ChEBI" id="CHEBI:35235"/>
        <dbReference type="ChEBI" id="CHEBI:78442"/>
        <dbReference type="ChEBI" id="CHEBI:78517"/>
        <dbReference type="ChEBI" id="CHEBI:456215"/>
        <dbReference type="EC" id="6.1.1.16"/>
    </reaction>
</comment>
<keyword evidence="11 12" id="KW-0030">Aminoacyl-tRNA synthetase</keyword>
<evidence type="ECO:0000256" key="8">
    <source>
        <dbReference type="ARBA" id="ARBA00022833"/>
    </source>
</evidence>
<dbReference type="SMART" id="SM00840">
    <property type="entry name" value="DALR_2"/>
    <property type="match status" value="1"/>
</dbReference>
<dbReference type="HAMAP" id="MF_00041">
    <property type="entry name" value="Cys_tRNA_synth"/>
    <property type="match status" value="1"/>
</dbReference>
<feature type="short sequence motif" description="'KMSKS' region" evidence="12">
    <location>
        <begin position="288"/>
        <end position="292"/>
    </location>
</feature>
<dbReference type="Gene3D" id="1.20.120.1910">
    <property type="entry name" value="Cysteine-tRNA ligase, C-terminal anti-codon recognition domain"/>
    <property type="match status" value="1"/>
</dbReference>
<dbReference type="PRINTS" id="PR00983">
    <property type="entry name" value="TRNASYNTHCYS"/>
</dbReference>
<dbReference type="InterPro" id="IPR009080">
    <property type="entry name" value="tRNAsynth_Ia_anticodon-bd"/>
</dbReference>
<keyword evidence="10 12" id="KW-0648">Protein biosynthesis</keyword>
<comment type="subcellular location">
    <subcellularLocation>
        <location evidence="1 12">Cytoplasm</location>
    </subcellularLocation>
</comment>
<comment type="similarity">
    <text evidence="2 12">Belongs to the class-I aminoacyl-tRNA synthetase family.</text>
</comment>
<dbReference type="OrthoDB" id="9815130at2"/>
<feature type="binding site" evidence="12">
    <location>
        <position position="291"/>
    </location>
    <ligand>
        <name>ATP</name>
        <dbReference type="ChEBI" id="CHEBI:30616"/>
    </ligand>
</feature>
<dbReference type="AlphaFoldDB" id="A0A316A6C2"/>
<evidence type="ECO:0000313" key="14">
    <source>
        <dbReference type="EMBL" id="PWJ53235.1"/>
    </source>
</evidence>
<dbReference type="EMBL" id="QGDT01000025">
    <property type="protein sequence ID" value="PWJ53235.1"/>
    <property type="molecule type" value="Genomic_DNA"/>
</dbReference>
<dbReference type="PANTHER" id="PTHR10890:SF3">
    <property type="entry name" value="CYSTEINE--TRNA LIGASE, CYTOPLASMIC"/>
    <property type="match status" value="1"/>
</dbReference>
<dbReference type="PANTHER" id="PTHR10890">
    <property type="entry name" value="CYSTEINYL-TRNA SYNTHETASE"/>
    <property type="match status" value="1"/>
</dbReference>
<reference evidence="14 15" key="1">
    <citation type="submission" date="2018-03" db="EMBL/GenBank/DDBJ databases">
        <title>Genomic Encyclopedia of Archaeal and Bacterial Type Strains, Phase II (KMG-II): from individual species to whole genera.</title>
        <authorList>
            <person name="Goeker M."/>
        </authorList>
    </citation>
    <scope>NUCLEOTIDE SEQUENCE [LARGE SCALE GENOMIC DNA]</scope>
    <source>
        <strain evidence="14 15">DSM 100346</strain>
    </source>
</reference>
<evidence type="ECO:0000256" key="3">
    <source>
        <dbReference type="ARBA" id="ARBA00011245"/>
    </source>
</evidence>
<evidence type="ECO:0000259" key="13">
    <source>
        <dbReference type="SMART" id="SM00840"/>
    </source>
</evidence>
<dbReference type="InterPro" id="IPR015803">
    <property type="entry name" value="Cys-tRNA-ligase"/>
</dbReference>
<evidence type="ECO:0000256" key="4">
    <source>
        <dbReference type="ARBA" id="ARBA00022490"/>
    </source>
</evidence>
<evidence type="ECO:0000256" key="10">
    <source>
        <dbReference type="ARBA" id="ARBA00022917"/>
    </source>
</evidence>
<keyword evidence="4 12" id="KW-0963">Cytoplasm</keyword>
<evidence type="ECO:0000313" key="15">
    <source>
        <dbReference type="Proteomes" id="UP000245880"/>
    </source>
</evidence>
<dbReference type="NCBIfam" id="TIGR00435">
    <property type="entry name" value="cysS"/>
    <property type="match status" value="1"/>
</dbReference>
<gene>
    <name evidence="12" type="primary">cysS</name>
    <name evidence="14" type="ORF">CLV98_12518</name>
</gene>
<dbReference type="EC" id="6.1.1.16" evidence="12"/>
<dbReference type="Proteomes" id="UP000245880">
    <property type="component" value="Unassembled WGS sequence"/>
</dbReference>
<sequence length="500" mass="57193">MAETIPQPLRIFNTLTRQKELFEPLAAPYVGMYVCGPTVYNNAHLGNIRTFMSFDILFRYLQHIGYKVRYVRNITDVGHLVGDGDVGEDKIGRMAKLEKLEPMEIVQRYTNDFHQVTELFNLLPPSIEPTATGHLIEQIEAVATLIDKGLAYESNGSVYFDIAKYNEGGQDYGKLSGRILEDLLNETRDLDGQSEKRNPLDFALWKKASPEHIMQWDSPWSRGFPGWHLECTCMSTKYLGKQFDIHGGGMDLKFPHHECEIAQAKGLSGQDPVRYWMHTNMLTVNGQKMSKSLNNSFLPAELVTGSHPLLDQPYSPMTVRFFMMQSQYRSTLDFSNDALKAAQKGYKRLANGVRTARLLQYKADETVVMDEKKRADIEKSIAGFYTAMNDDLNTSVAIGHLFNMLKYVNMLGLSQLTPAQLGEETFDKLLSHFLIFFENILGLKEEKAVGDAVLEGMLNLYRDYKMVRNYEKVDEIRAYFKKQGLVIRDTKEKIDWAYEE</sequence>
<dbReference type="GO" id="GO:0005829">
    <property type="term" value="C:cytosol"/>
    <property type="evidence" value="ECO:0007669"/>
    <property type="project" value="TreeGrafter"/>
</dbReference>
<dbReference type="RefSeq" id="WP_109678302.1">
    <property type="nucleotide sequence ID" value="NZ_QGDT01000025.1"/>
</dbReference>
<comment type="cofactor">
    <cofactor evidence="12">
        <name>Zn(2+)</name>
        <dbReference type="ChEBI" id="CHEBI:29105"/>
    </cofactor>
    <text evidence="12">Binds 1 zinc ion per subunit.</text>
</comment>
<proteinExistence type="inferred from homology"/>
<feature type="binding site" evidence="12">
    <location>
        <position position="256"/>
    </location>
    <ligand>
        <name>Zn(2+)</name>
        <dbReference type="ChEBI" id="CHEBI:29105"/>
    </ligand>
</feature>
<keyword evidence="5 12" id="KW-0436">Ligase</keyword>
<keyword evidence="8 12" id="KW-0862">Zinc</keyword>
<dbReference type="Pfam" id="PF01406">
    <property type="entry name" value="tRNA-synt_1e"/>
    <property type="match status" value="1"/>
</dbReference>
<dbReference type="CDD" id="cd00672">
    <property type="entry name" value="CysRS_core"/>
    <property type="match status" value="1"/>
</dbReference>
<feature type="domain" description="Cysteinyl-tRNA synthetase class Ia DALR" evidence="13">
    <location>
        <begin position="383"/>
        <end position="454"/>
    </location>
</feature>
<evidence type="ECO:0000256" key="6">
    <source>
        <dbReference type="ARBA" id="ARBA00022723"/>
    </source>
</evidence>
<dbReference type="SUPFAM" id="SSF47323">
    <property type="entry name" value="Anticodon-binding domain of a subclass of class I aminoacyl-tRNA synthetases"/>
    <property type="match status" value="1"/>
</dbReference>
<keyword evidence="15" id="KW-1185">Reference proteome</keyword>
<evidence type="ECO:0000256" key="11">
    <source>
        <dbReference type="ARBA" id="ARBA00023146"/>
    </source>
</evidence>
<feature type="binding site" evidence="12">
    <location>
        <position position="260"/>
    </location>
    <ligand>
        <name>Zn(2+)</name>
        <dbReference type="ChEBI" id="CHEBI:29105"/>
    </ligand>
</feature>
<dbReference type="Pfam" id="PF09190">
    <property type="entry name" value="DALR_2"/>
    <property type="match status" value="1"/>
</dbReference>
<comment type="caution">
    <text evidence="14">The sequence shown here is derived from an EMBL/GenBank/DDBJ whole genome shotgun (WGS) entry which is preliminary data.</text>
</comment>
<evidence type="ECO:0000256" key="7">
    <source>
        <dbReference type="ARBA" id="ARBA00022741"/>
    </source>
</evidence>
<evidence type="ECO:0000256" key="5">
    <source>
        <dbReference type="ARBA" id="ARBA00022598"/>
    </source>
</evidence>
<dbReference type="InterPro" id="IPR024909">
    <property type="entry name" value="Cys-tRNA/MSH_ligase"/>
</dbReference>
<feature type="short sequence motif" description="'HIGH' region" evidence="12">
    <location>
        <begin position="37"/>
        <end position="47"/>
    </location>
</feature>
<evidence type="ECO:0000256" key="2">
    <source>
        <dbReference type="ARBA" id="ARBA00005594"/>
    </source>
</evidence>
<evidence type="ECO:0000256" key="12">
    <source>
        <dbReference type="HAMAP-Rule" id="MF_00041"/>
    </source>
</evidence>
<accession>A0A316A6C2</accession>
<dbReference type="GO" id="GO:0004817">
    <property type="term" value="F:cysteine-tRNA ligase activity"/>
    <property type="evidence" value="ECO:0007669"/>
    <property type="project" value="UniProtKB-UniRule"/>
</dbReference>
<dbReference type="Gene3D" id="3.40.50.620">
    <property type="entry name" value="HUPs"/>
    <property type="match status" value="1"/>
</dbReference>
<feature type="binding site" evidence="12">
    <location>
        <position position="35"/>
    </location>
    <ligand>
        <name>Zn(2+)</name>
        <dbReference type="ChEBI" id="CHEBI:29105"/>
    </ligand>
</feature>
<dbReference type="GO" id="GO:0005524">
    <property type="term" value="F:ATP binding"/>
    <property type="evidence" value="ECO:0007669"/>
    <property type="project" value="UniProtKB-UniRule"/>
</dbReference>
<dbReference type="GO" id="GO:0006423">
    <property type="term" value="P:cysteinyl-tRNA aminoacylation"/>
    <property type="evidence" value="ECO:0007669"/>
    <property type="project" value="UniProtKB-UniRule"/>
</dbReference>
<organism evidence="14 15">
    <name type="scientific">Dyadobacter jejuensis</name>
    <dbReference type="NCBI Taxonomy" id="1082580"/>
    <lineage>
        <taxon>Bacteria</taxon>
        <taxon>Pseudomonadati</taxon>
        <taxon>Bacteroidota</taxon>
        <taxon>Cytophagia</taxon>
        <taxon>Cytophagales</taxon>
        <taxon>Spirosomataceae</taxon>
        <taxon>Dyadobacter</taxon>
    </lineage>
</organism>
<name>A0A316A6C2_9BACT</name>
<dbReference type="GO" id="GO:0008270">
    <property type="term" value="F:zinc ion binding"/>
    <property type="evidence" value="ECO:0007669"/>
    <property type="project" value="UniProtKB-UniRule"/>
</dbReference>